<name>A0ABZ2Z364_9BACT</name>
<evidence type="ECO:0008006" key="3">
    <source>
        <dbReference type="Google" id="ProtNLM"/>
    </source>
</evidence>
<gene>
    <name evidence="1" type="ORF">WJU22_24880</name>
</gene>
<dbReference type="EMBL" id="CP150096">
    <property type="protein sequence ID" value="WZN46133.1"/>
    <property type="molecule type" value="Genomic_DNA"/>
</dbReference>
<sequence>MDKLCCGLFKEMLGNAGRSGFAALPNICDTGEIHIFLQGRNQDSNLKEGKLTIIQQGIAYCPFCGTKFSETIQANRELMEGLAEKNRNYIL</sequence>
<proteinExistence type="predicted"/>
<organism evidence="1 2">
    <name type="scientific">Chitinophaga caseinilytica</name>
    <dbReference type="NCBI Taxonomy" id="2267521"/>
    <lineage>
        <taxon>Bacteria</taxon>
        <taxon>Pseudomonadati</taxon>
        <taxon>Bacteroidota</taxon>
        <taxon>Chitinophagia</taxon>
        <taxon>Chitinophagales</taxon>
        <taxon>Chitinophagaceae</taxon>
        <taxon>Chitinophaga</taxon>
    </lineage>
</organism>
<dbReference type="RefSeq" id="WP_341840874.1">
    <property type="nucleotide sequence ID" value="NZ_CP149792.1"/>
</dbReference>
<evidence type="ECO:0000313" key="2">
    <source>
        <dbReference type="Proteomes" id="UP001449657"/>
    </source>
</evidence>
<keyword evidence="2" id="KW-1185">Reference proteome</keyword>
<evidence type="ECO:0000313" key="1">
    <source>
        <dbReference type="EMBL" id="WZN46133.1"/>
    </source>
</evidence>
<protein>
    <recommendedName>
        <fullName evidence="3">YgiT-type zinc finger domain-containing protein</fullName>
    </recommendedName>
</protein>
<accession>A0ABZ2Z364</accession>
<dbReference type="Proteomes" id="UP001449657">
    <property type="component" value="Chromosome"/>
</dbReference>
<reference evidence="1 2" key="1">
    <citation type="submission" date="2024-03" db="EMBL/GenBank/DDBJ databases">
        <title>Chitinophaga caseinilytica sp. nov., a casein hydrolysing bacterium isolated from forest soil.</title>
        <authorList>
            <person name="Lee D.S."/>
            <person name="Han D.M."/>
            <person name="Baek J.H."/>
            <person name="Choi D.G."/>
            <person name="Jeon J.H."/>
            <person name="Jeon C.O."/>
        </authorList>
    </citation>
    <scope>NUCLEOTIDE SEQUENCE [LARGE SCALE GENOMIC DNA]</scope>
    <source>
        <strain evidence="1 2">KACC 19118</strain>
    </source>
</reference>